<dbReference type="Gene3D" id="3.40.430.10">
    <property type="entry name" value="Dihydrofolate Reductase, subunit A"/>
    <property type="match status" value="1"/>
</dbReference>
<protein>
    <recommendedName>
        <fullName evidence="12">Riboflavin biosynthesis protein RibD</fullName>
    </recommendedName>
    <domain>
        <recommendedName>
            <fullName evidence="12">Diaminohydroxyphosphoribosylaminopyrimidine deaminase</fullName>
            <shortName evidence="12">DRAP deaminase</shortName>
            <ecNumber evidence="12">3.5.4.26</ecNumber>
        </recommendedName>
        <alternativeName>
            <fullName evidence="12">Riboflavin-specific deaminase</fullName>
        </alternativeName>
    </domain>
    <domain>
        <recommendedName>
            <fullName evidence="12">5-amino-6-(5-phosphoribosylamino)uracil reductase</fullName>
            <ecNumber evidence="12">1.1.1.193</ecNumber>
        </recommendedName>
        <alternativeName>
            <fullName evidence="12">HTP reductase</fullName>
        </alternativeName>
    </domain>
</protein>
<feature type="binding site" evidence="14">
    <location>
        <position position="182"/>
    </location>
    <ligand>
        <name>substrate</name>
    </ligand>
</feature>
<feature type="binding site" evidence="14">
    <location>
        <position position="198"/>
    </location>
    <ligand>
        <name>NADP(+)</name>
        <dbReference type="ChEBI" id="CHEBI:58349"/>
    </ligand>
</feature>
<dbReference type="InterPro" id="IPR016193">
    <property type="entry name" value="Cytidine_deaminase-like"/>
</dbReference>
<feature type="binding site" evidence="15">
    <location>
        <position position="82"/>
    </location>
    <ligand>
        <name>Zn(2+)</name>
        <dbReference type="ChEBI" id="CHEBI:29105"/>
        <note>catalytic</note>
    </ligand>
</feature>
<dbReference type="InterPro" id="IPR004794">
    <property type="entry name" value="Eubact_RibD"/>
</dbReference>
<dbReference type="InterPro" id="IPR002125">
    <property type="entry name" value="CMP_dCMP_dom"/>
</dbReference>
<dbReference type="EC" id="1.1.1.193" evidence="12"/>
<keyword evidence="8 12" id="KW-0862">Zinc</keyword>
<evidence type="ECO:0000256" key="6">
    <source>
        <dbReference type="ARBA" id="ARBA00022619"/>
    </source>
</evidence>
<feature type="binding site" evidence="15">
    <location>
        <position position="48"/>
    </location>
    <ligand>
        <name>Zn(2+)</name>
        <dbReference type="ChEBI" id="CHEBI:29105"/>
        <note>catalytic</note>
    </ligand>
</feature>
<dbReference type="InterPro" id="IPR050765">
    <property type="entry name" value="Riboflavin_Biosynth_HTPR"/>
</dbReference>
<evidence type="ECO:0000256" key="9">
    <source>
        <dbReference type="ARBA" id="ARBA00022857"/>
    </source>
</evidence>
<comment type="similarity">
    <text evidence="5 12">In the C-terminal section; belongs to the HTP reductase family.</text>
</comment>
<dbReference type="InterPro" id="IPR024072">
    <property type="entry name" value="DHFR-like_dom_sf"/>
</dbReference>
<dbReference type="AlphaFoldDB" id="A0A2U8WE33"/>
<dbReference type="InterPro" id="IPR002734">
    <property type="entry name" value="RibDG_C"/>
</dbReference>
<evidence type="ECO:0000256" key="14">
    <source>
        <dbReference type="PIRSR" id="PIRSR006769-2"/>
    </source>
</evidence>
<evidence type="ECO:0000313" key="17">
    <source>
        <dbReference type="EMBL" id="AWN44359.1"/>
    </source>
</evidence>
<dbReference type="RefSeq" id="WP_109896005.1">
    <property type="nucleotide sequence ID" value="NZ_CP029550.1"/>
</dbReference>
<keyword evidence="9 12" id="KW-0521">NADP</keyword>
<reference evidence="18" key="1">
    <citation type="submission" date="2018-05" db="EMBL/GenBank/DDBJ databases">
        <title>Complete Genome Sequence of Methylobacterium sp. 17SD2-17.</title>
        <authorList>
            <person name="Srinivasan S."/>
        </authorList>
    </citation>
    <scope>NUCLEOTIDE SEQUENCE [LARGE SCALE GENOMIC DNA]</scope>
    <source>
        <strain evidence="18">17SD2-17</strain>
    </source>
</reference>
<feature type="binding site" evidence="14">
    <location>
        <position position="194"/>
    </location>
    <ligand>
        <name>NADP(+)</name>
        <dbReference type="ChEBI" id="CHEBI:58349"/>
    </ligand>
</feature>
<dbReference type="GO" id="GO:0008270">
    <property type="term" value="F:zinc ion binding"/>
    <property type="evidence" value="ECO:0007669"/>
    <property type="project" value="InterPro"/>
</dbReference>
<dbReference type="PANTHER" id="PTHR38011:SF7">
    <property type="entry name" value="2,5-DIAMINO-6-RIBOSYLAMINO-4(3H)-PYRIMIDINONE 5'-PHOSPHATE REDUCTASE"/>
    <property type="match status" value="1"/>
</dbReference>
<dbReference type="GO" id="GO:0008703">
    <property type="term" value="F:5-amino-6-(5-phosphoribosylamino)uracil reductase activity"/>
    <property type="evidence" value="ECO:0007669"/>
    <property type="project" value="UniProtKB-EC"/>
</dbReference>
<keyword evidence="18" id="KW-1185">Reference proteome</keyword>
<evidence type="ECO:0000256" key="10">
    <source>
        <dbReference type="ARBA" id="ARBA00023002"/>
    </source>
</evidence>
<evidence type="ECO:0000256" key="2">
    <source>
        <dbReference type="ARBA" id="ARBA00004882"/>
    </source>
</evidence>
<dbReference type="OrthoDB" id="9800865at2"/>
<feature type="binding site" evidence="15">
    <location>
        <position position="73"/>
    </location>
    <ligand>
        <name>Zn(2+)</name>
        <dbReference type="ChEBI" id="CHEBI:29105"/>
        <note>catalytic</note>
    </ligand>
</feature>
<comment type="cofactor">
    <cofactor evidence="12 15">
        <name>Zn(2+)</name>
        <dbReference type="ChEBI" id="CHEBI:29105"/>
    </cofactor>
    <text evidence="12 15">Binds 1 zinc ion.</text>
</comment>
<gene>
    <name evidence="17" type="primary">ribD</name>
    <name evidence="17" type="ORF">DK389_04220</name>
</gene>
<evidence type="ECO:0000256" key="15">
    <source>
        <dbReference type="PIRSR" id="PIRSR006769-3"/>
    </source>
</evidence>
<evidence type="ECO:0000259" key="16">
    <source>
        <dbReference type="PROSITE" id="PS51747"/>
    </source>
</evidence>
<dbReference type="CDD" id="cd01284">
    <property type="entry name" value="Riboflavin_deaminase-reductase"/>
    <property type="match status" value="1"/>
</dbReference>
<keyword evidence="12" id="KW-0378">Hydrolase</keyword>
<name>A0A2U8WE33_9HYPH</name>
<keyword evidence="6 12" id="KW-0686">Riboflavin biosynthesis</keyword>
<keyword evidence="11" id="KW-0511">Multifunctional enzyme</keyword>
<feature type="binding site" evidence="14">
    <location>
        <position position="205"/>
    </location>
    <ligand>
        <name>substrate</name>
    </ligand>
</feature>
<comment type="catalytic activity">
    <reaction evidence="12">
        <text>5-amino-6-(5-phospho-D-ribitylamino)uracil + NADP(+) = 5-amino-6-(5-phospho-D-ribosylamino)uracil + NADPH + H(+)</text>
        <dbReference type="Rhea" id="RHEA:17845"/>
        <dbReference type="ChEBI" id="CHEBI:15378"/>
        <dbReference type="ChEBI" id="CHEBI:57783"/>
        <dbReference type="ChEBI" id="CHEBI:58349"/>
        <dbReference type="ChEBI" id="CHEBI:58421"/>
        <dbReference type="ChEBI" id="CHEBI:58453"/>
        <dbReference type="EC" id="1.1.1.193"/>
    </reaction>
</comment>
<dbReference type="PROSITE" id="PS00903">
    <property type="entry name" value="CYT_DCMP_DEAMINASES_1"/>
    <property type="match status" value="1"/>
</dbReference>
<evidence type="ECO:0000313" key="18">
    <source>
        <dbReference type="Proteomes" id="UP000245926"/>
    </source>
</evidence>
<dbReference type="EMBL" id="CP029550">
    <property type="protein sequence ID" value="AWN44359.1"/>
    <property type="molecule type" value="Genomic_DNA"/>
</dbReference>
<feature type="binding site" evidence="14">
    <location>
        <position position="294"/>
    </location>
    <ligand>
        <name>substrate</name>
    </ligand>
</feature>
<comment type="function">
    <text evidence="1 12">Converts 2,5-diamino-6-(ribosylamino)-4(3h)-pyrimidinone 5'-phosphate into 5-amino-6-(ribosylamino)-2,4(1h,3h)-pyrimidinedione 5'-phosphate.</text>
</comment>
<dbReference type="KEGG" id="mets:DK389_04220"/>
<dbReference type="InterPro" id="IPR016192">
    <property type="entry name" value="APOBEC/CMP_deaminase_Zn-bd"/>
</dbReference>
<dbReference type="PROSITE" id="PS51747">
    <property type="entry name" value="CYT_DCMP_DEAMINASES_2"/>
    <property type="match status" value="1"/>
</dbReference>
<comment type="pathway">
    <text evidence="3 12">Cofactor biosynthesis; riboflavin biosynthesis; 5-amino-6-(D-ribitylamino)uracil from GTP: step 3/4.</text>
</comment>
<evidence type="ECO:0000256" key="5">
    <source>
        <dbReference type="ARBA" id="ARBA00007417"/>
    </source>
</evidence>
<sequence>MRLALSLGQRNLGRTWPNPSVGAVVVAGPPGAERVVGQGVTAIGGRPHAEPLALAMAGEAARGATLYVTLEPCSHHGRTPPCTDAIVASGIARVVTAIEDPDTRVAGRGHALLRAAGIDLTTGILRDQAFRDHIGHFTRVAETRPSVSLKLAQTRDGFAANTGRERLRITGPIADGAVHLWRAHADAIMVGIGTARADDPSLNVRLPGLTDRSPLRVVVDSQLRLQPSSALVRSARDVPTLVISTRSAPAHAKRTLQTFGVEVVCVPALPSGRVDLRAALNVLAERGLTRICSEGGPLLADMLAADDLVDACTLITGPAELGSAGGLRAVGPHLAARIASGHLRETGRRGLGPDRAVIYERSPPCSPVSSPTSAPS</sequence>
<dbReference type="Pfam" id="PF01872">
    <property type="entry name" value="RibD_C"/>
    <property type="match status" value="1"/>
</dbReference>
<dbReference type="SUPFAM" id="SSF53597">
    <property type="entry name" value="Dihydrofolate reductase-like"/>
    <property type="match status" value="1"/>
</dbReference>
<evidence type="ECO:0000256" key="13">
    <source>
        <dbReference type="PIRSR" id="PIRSR006769-1"/>
    </source>
</evidence>
<evidence type="ECO:0000256" key="4">
    <source>
        <dbReference type="ARBA" id="ARBA00005259"/>
    </source>
</evidence>
<evidence type="ECO:0000256" key="1">
    <source>
        <dbReference type="ARBA" id="ARBA00002151"/>
    </source>
</evidence>
<dbReference type="Gene3D" id="3.40.140.10">
    <property type="entry name" value="Cytidine Deaminase, domain 2"/>
    <property type="match status" value="1"/>
</dbReference>
<evidence type="ECO:0000256" key="8">
    <source>
        <dbReference type="ARBA" id="ARBA00022833"/>
    </source>
</evidence>
<evidence type="ECO:0000256" key="11">
    <source>
        <dbReference type="ARBA" id="ARBA00023268"/>
    </source>
</evidence>
<feature type="binding site" evidence="14">
    <location>
        <position position="221"/>
    </location>
    <ligand>
        <name>NADP(+)</name>
        <dbReference type="ChEBI" id="CHEBI:58349"/>
    </ligand>
</feature>
<dbReference type="PIRSF" id="PIRSF006769">
    <property type="entry name" value="RibD"/>
    <property type="match status" value="1"/>
</dbReference>
<comment type="pathway">
    <text evidence="2 12">Cofactor biosynthesis; riboflavin biosynthesis; 5-amino-6-(D-ribitylamino)uracil from GTP: step 2/4.</text>
</comment>
<evidence type="ECO:0000256" key="7">
    <source>
        <dbReference type="ARBA" id="ARBA00022723"/>
    </source>
</evidence>
<comment type="similarity">
    <text evidence="4 12">In the N-terminal section; belongs to the cytidine and deoxycytidylate deaminase family.</text>
</comment>
<keyword evidence="7 12" id="KW-0479">Metal-binding</keyword>
<proteinExistence type="inferred from homology"/>
<dbReference type="NCBIfam" id="TIGR00326">
    <property type="entry name" value="eubact_ribD"/>
    <property type="match status" value="1"/>
</dbReference>
<feature type="binding site" evidence="14">
    <location>
        <position position="202"/>
    </location>
    <ligand>
        <name>substrate</name>
    </ligand>
</feature>
<feature type="domain" description="CMP/dCMP-type deaminase" evidence="16">
    <location>
        <begin position="1"/>
        <end position="120"/>
    </location>
</feature>
<dbReference type="GO" id="GO:0008835">
    <property type="term" value="F:diaminohydroxyphosphoribosylaminopyrimidine deaminase activity"/>
    <property type="evidence" value="ECO:0007669"/>
    <property type="project" value="UniProtKB-EC"/>
</dbReference>
<dbReference type="PANTHER" id="PTHR38011">
    <property type="entry name" value="DIHYDROFOLATE REDUCTASE FAMILY PROTEIN (AFU_ORTHOLOGUE AFUA_8G06820)"/>
    <property type="match status" value="1"/>
</dbReference>
<dbReference type="UniPathway" id="UPA00275">
    <property type="reaction ID" value="UER00401"/>
</dbReference>
<dbReference type="SUPFAM" id="SSF53927">
    <property type="entry name" value="Cytidine deaminase-like"/>
    <property type="match status" value="1"/>
</dbReference>
<accession>A0A2U8WE33</accession>
<evidence type="ECO:0000256" key="12">
    <source>
        <dbReference type="PIRNR" id="PIRNR006769"/>
    </source>
</evidence>
<keyword evidence="10 12" id="KW-0560">Oxidoreductase</keyword>
<organism evidence="17 18">
    <name type="scientific">Methylobacterium durans</name>
    <dbReference type="NCBI Taxonomy" id="2202825"/>
    <lineage>
        <taxon>Bacteria</taxon>
        <taxon>Pseudomonadati</taxon>
        <taxon>Pseudomonadota</taxon>
        <taxon>Alphaproteobacteria</taxon>
        <taxon>Hyphomicrobiales</taxon>
        <taxon>Methylobacteriaceae</taxon>
        <taxon>Methylobacterium</taxon>
    </lineage>
</organism>
<evidence type="ECO:0000256" key="3">
    <source>
        <dbReference type="ARBA" id="ARBA00004910"/>
    </source>
</evidence>
<dbReference type="Pfam" id="PF00383">
    <property type="entry name" value="dCMP_cyt_deam_1"/>
    <property type="match status" value="1"/>
</dbReference>
<feature type="active site" description="Proton donor" evidence="13">
    <location>
        <position position="50"/>
    </location>
</feature>
<feature type="binding site" evidence="14">
    <location>
        <position position="152"/>
    </location>
    <ligand>
        <name>NADP(+)</name>
        <dbReference type="ChEBI" id="CHEBI:58349"/>
    </ligand>
</feature>
<comment type="catalytic activity">
    <reaction evidence="12">
        <text>2,5-diamino-6-hydroxy-4-(5-phosphoribosylamino)-pyrimidine + H2O + H(+) = 5-amino-6-(5-phospho-D-ribosylamino)uracil + NH4(+)</text>
        <dbReference type="Rhea" id="RHEA:21868"/>
        <dbReference type="ChEBI" id="CHEBI:15377"/>
        <dbReference type="ChEBI" id="CHEBI:15378"/>
        <dbReference type="ChEBI" id="CHEBI:28938"/>
        <dbReference type="ChEBI" id="CHEBI:58453"/>
        <dbReference type="ChEBI" id="CHEBI:58614"/>
        <dbReference type="EC" id="3.5.4.26"/>
    </reaction>
</comment>
<dbReference type="EC" id="3.5.4.26" evidence="12"/>
<dbReference type="GO" id="GO:0009231">
    <property type="term" value="P:riboflavin biosynthetic process"/>
    <property type="evidence" value="ECO:0007669"/>
    <property type="project" value="UniProtKB-UniPathway"/>
</dbReference>
<dbReference type="Proteomes" id="UP000245926">
    <property type="component" value="Chromosome"/>
</dbReference>